<dbReference type="Gene3D" id="1.25.40.10">
    <property type="entry name" value="Tetratricopeptide repeat domain"/>
    <property type="match status" value="1"/>
</dbReference>
<dbReference type="SUPFAM" id="SSF55781">
    <property type="entry name" value="GAF domain-like"/>
    <property type="match status" value="1"/>
</dbReference>
<accession>H9UF29</accession>
<evidence type="ECO:0000259" key="3">
    <source>
        <dbReference type="PROSITE" id="PS50887"/>
    </source>
</evidence>
<reference evidence="5" key="1">
    <citation type="journal article" date="2013" name="Stand. Genomic Sci.">
        <title>Complete genome sequence of the halophilic bacterium Spirochaeta africana type strain (Z-7692(T)) from the alkaline Lake Magadi in the East African Rift.</title>
        <authorList>
            <person name="Liolos K."/>
            <person name="Abt B."/>
            <person name="Scheuner C."/>
            <person name="Teshima H."/>
            <person name="Held B."/>
            <person name="Lapidus A."/>
            <person name="Nolan M."/>
            <person name="Lucas S."/>
            <person name="Deshpande S."/>
            <person name="Cheng J.F."/>
            <person name="Tapia R."/>
            <person name="Goodwin L.A."/>
            <person name="Pitluck S."/>
            <person name="Pagani I."/>
            <person name="Ivanova N."/>
            <person name="Mavromatis K."/>
            <person name="Mikhailova N."/>
            <person name="Huntemann M."/>
            <person name="Pati A."/>
            <person name="Chen A."/>
            <person name="Palaniappan K."/>
            <person name="Land M."/>
            <person name="Rohde M."/>
            <person name="Tindall B.J."/>
            <person name="Detter J.C."/>
            <person name="Goker M."/>
            <person name="Bristow J."/>
            <person name="Eisen J.A."/>
            <person name="Markowitz V."/>
            <person name="Hugenholtz P."/>
            <person name="Woyke T."/>
            <person name="Klenk H.P."/>
            <person name="Kyrpides N.C."/>
        </authorList>
    </citation>
    <scope>NUCLEOTIDE SEQUENCE</scope>
    <source>
        <strain evidence="5">ATCC 700263 / DSM 8902 / Z-7692</strain>
    </source>
</reference>
<dbReference type="KEGG" id="sfc:Spiaf_0012"/>
<dbReference type="eggNOG" id="COG3706">
    <property type="taxonomic scope" value="Bacteria"/>
</dbReference>
<evidence type="ECO:0000313" key="4">
    <source>
        <dbReference type="EMBL" id="AFG36122.1"/>
    </source>
</evidence>
<dbReference type="OrthoDB" id="9779586at2"/>
<dbReference type="Gene3D" id="3.30.450.40">
    <property type="match status" value="1"/>
</dbReference>
<dbReference type="PROSITE" id="PS50887">
    <property type="entry name" value="GGDEF"/>
    <property type="match status" value="1"/>
</dbReference>
<dbReference type="NCBIfam" id="TIGR00254">
    <property type="entry name" value="GGDEF"/>
    <property type="match status" value="1"/>
</dbReference>
<feature type="domain" description="GGDEF" evidence="3">
    <location>
        <begin position="862"/>
        <end position="985"/>
    </location>
</feature>
<dbReference type="AlphaFoldDB" id="H9UF29"/>
<dbReference type="PANTHER" id="PTHR45138">
    <property type="entry name" value="REGULATORY COMPONENTS OF SENSORY TRANSDUCTION SYSTEM"/>
    <property type="match status" value="1"/>
</dbReference>
<dbReference type="InterPro" id="IPR043128">
    <property type="entry name" value="Rev_trsase/Diguanyl_cyclase"/>
</dbReference>
<dbReference type="SUPFAM" id="SSF55073">
    <property type="entry name" value="Nucleotide cyclase"/>
    <property type="match status" value="1"/>
</dbReference>
<comment type="catalytic activity">
    <reaction evidence="2">
        <text>2 GTP = 3',3'-c-di-GMP + 2 diphosphate</text>
        <dbReference type="Rhea" id="RHEA:24898"/>
        <dbReference type="ChEBI" id="CHEBI:33019"/>
        <dbReference type="ChEBI" id="CHEBI:37565"/>
        <dbReference type="ChEBI" id="CHEBI:58805"/>
        <dbReference type="EC" id="2.7.7.65"/>
    </reaction>
</comment>
<evidence type="ECO:0000313" key="5">
    <source>
        <dbReference type="Proteomes" id="UP000007383"/>
    </source>
</evidence>
<dbReference type="STRING" id="889378.Spiaf_0012"/>
<dbReference type="InterPro" id="IPR050469">
    <property type="entry name" value="Diguanylate_Cyclase"/>
</dbReference>
<dbReference type="PATRIC" id="fig|889378.3.peg.13"/>
<dbReference type="SUPFAM" id="SSF48452">
    <property type="entry name" value="TPR-like"/>
    <property type="match status" value="1"/>
</dbReference>
<proteinExistence type="predicted"/>
<dbReference type="Pfam" id="PF00990">
    <property type="entry name" value="GGDEF"/>
    <property type="match status" value="1"/>
</dbReference>
<dbReference type="RefSeq" id="WP_014454120.1">
    <property type="nucleotide sequence ID" value="NC_017098.1"/>
</dbReference>
<gene>
    <name evidence="4" type="ordered locus">Spiaf_0012</name>
</gene>
<dbReference type="HOGENOM" id="CLU_301082_0_0_12"/>
<dbReference type="InterPro" id="IPR000160">
    <property type="entry name" value="GGDEF_dom"/>
</dbReference>
<dbReference type="InterPro" id="IPR029016">
    <property type="entry name" value="GAF-like_dom_sf"/>
</dbReference>
<keyword evidence="5" id="KW-1185">Reference proteome</keyword>
<dbReference type="Proteomes" id="UP000007383">
    <property type="component" value="Chromosome"/>
</dbReference>
<protein>
    <recommendedName>
        <fullName evidence="1">diguanylate cyclase</fullName>
        <ecNumber evidence="1">2.7.7.65</ecNumber>
    </recommendedName>
</protein>
<dbReference type="EMBL" id="CP003282">
    <property type="protein sequence ID" value="AFG36122.1"/>
    <property type="molecule type" value="Genomic_DNA"/>
</dbReference>
<name>H9UF29_SPIAZ</name>
<evidence type="ECO:0000256" key="2">
    <source>
        <dbReference type="ARBA" id="ARBA00034247"/>
    </source>
</evidence>
<dbReference type="InterPro" id="IPR029787">
    <property type="entry name" value="Nucleotide_cyclase"/>
</dbReference>
<dbReference type="CDD" id="cd01949">
    <property type="entry name" value="GGDEF"/>
    <property type="match status" value="1"/>
</dbReference>
<evidence type="ECO:0000256" key="1">
    <source>
        <dbReference type="ARBA" id="ARBA00012528"/>
    </source>
</evidence>
<dbReference type="PANTHER" id="PTHR45138:SF9">
    <property type="entry name" value="DIGUANYLATE CYCLASE DGCM-RELATED"/>
    <property type="match status" value="1"/>
</dbReference>
<sequence length="993" mass="114233">MEVNFSARASDAVNPFYPFDQLVREIFARYGGYADTLRSIHRSPQAEKQALSLYLRPQFNGFAMSLILLDSGSKVVQRTMHDLVRSVLDAAGVNRDTSSGQTPNSHTIHIKVDNAWNLPPSFLKLAGYAVQECHRQNVSLSIGLDCWAGDDLPLGVWARRMQGCPDPHPLPDYAVDPEPGLEPPEAAVDPAAAQLAVINLDQLIRIFLADSVELYQQQLLYTIFSADAELEVRQWSWLLLSRSQGVDKILPKVLAELVKPGGVDPRLFFVLHVGIGAYYYEHNYLDEASRFFEQAYAQYRDTPYPVQVHHEIQRFFWMKMGDLLSKNREYLQEPARVFYRRALSIPQKDGELLSIQARRGLAYHLGVESVFDQAHREIAMALDLARQMGYVREMFNCRRILGAIYQMQGKTSLAVEQLQQALDHSESSGNPLEVAKIHNTIAYIQMTDGQFSSSLNHNILALQMLITRFHPRYVEEMTNTISTMIELAMFSGNPMAALDLLRYNMEISSFFSSRRSERHWNMIQSFRYMTYVYWRLDQPGQARVFLARYELNVRQFEHYINTFEQQRYRLLLSDNPTREEIDRILAPVLPHLETTIHVRMMLVQFFLDLHRKTGHEDYYQRAVDTAKRFSLSHLVEYYHHPAEIDWAGIERRVPMQLLQNFVGSDKRLKSLQATLYRYDTVHEFSQRIINQNNIDEVIDYLFPIVRSQLEADALYLYLSVPEGFLRIRSENDTVRQVVTAREDAVLAWAEQELKGGRIDPRLHAARELAERSVLIGEMKTRSGRSGLLVVANSPDHHWIYTDEDQNVLTNLMDLFSLKMENLEYIQRLAEQSQLDDLTGVYNKRLLEPTLRELHAEHQRHGTPFSMIVLDGDNFKQINDTYGHLYGDTAIQKTADAIRSCIRAADKLIRFGGDEFMVFLPATALPDAREVAERIRQALEESICTASIGVGQYSEDYENTDRFFQAVDRAMYLAKRTRNTVVVAAGELPAPVEH</sequence>
<organism evidence="4 5">
    <name type="scientific">Spirochaeta africana (strain ATCC 700263 / DSM 8902 / Z-7692)</name>
    <dbReference type="NCBI Taxonomy" id="889378"/>
    <lineage>
        <taxon>Bacteria</taxon>
        <taxon>Pseudomonadati</taxon>
        <taxon>Spirochaetota</taxon>
        <taxon>Spirochaetia</taxon>
        <taxon>Spirochaetales</taxon>
        <taxon>Spirochaetaceae</taxon>
        <taxon>Spirochaeta</taxon>
    </lineage>
</organism>
<dbReference type="EC" id="2.7.7.65" evidence="1"/>
<dbReference type="InterPro" id="IPR011990">
    <property type="entry name" value="TPR-like_helical_dom_sf"/>
</dbReference>
<dbReference type="FunFam" id="3.30.70.270:FF:000001">
    <property type="entry name" value="Diguanylate cyclase domain protein"/>
    <property type="match status" value="1"/>
</dbReference>
<dbReference type="SMART" id="SM00267">
    <property type="entry name" value="GGDEF"/>
    <property type="match status" value="1"/>
</dbReference>
<dbReference type="GO" id="GO:0052621">
    <property type="term" value="F:diguanylate cyclase activity"/>
    <property type="evidence" value="ECO:0007669"/>
    <property type="project" value="UniProtKB-EC"/>
</dbReference>
<dbReference type="Gene3D" id="3.30.70.270">
    <property type="match status" value="1"/>
</dbReference>